<keyword evidence="1" id="KW-0472">Membrane</keyword>
<dbReference type="RefSeq" id="XP_015174530.1">
    <property type="nucleotide sequence ID" value="XM_015319044.1"/>
</dbReference>
<sequence>MSDVNTQIEKHFNVLVPKLANHLRDDFDKFEYELKQPEDSIFASVHNEIMFYRNFATENDNYPKCIYIDVGESYQTTLILEDVSHRGYTLHPQKIDLPMDDIIAVMKEIGRFHAKGYVMKEQQPDKFFKIINDIQECRYDENDKETFHHFNYLINFVSHRPVAYLREHNYDRNVCDKLEKFFKNAYDNITLKTIKPVEPLAVFCHGDFTINNMLFNKTEREAPVLLIDFALIRYGSPTIDLSTFLCLSCINQVKCNNISMVLRAYHDELTRYLKENGLTNLDKYSYEAFYNDYVENVLFGFIIATFFLHMLVNKDFPKIPVLLDKSIEEISDLVFVSGGDNVSKLLADLLLDLKEIGCFNHVL</sequence>
<evidence type="ECO:0000313" key="4">
    <source>
        <dbReference type="RefSeq" id="XP_015174530.1"/>
    </source>
</evidence>
<dbReference type="InterPro" id="IPR004119">
    <property type="entry name" value="EcKL"/>
</dbReference>
<dbReference type="Gene3D" id="3.90.1200.10">
    <property type="match status" value="1"/>
</dbReference>
<feature type="transmembrane region" description="Helical" evidence="1">
    <location>
        <begin position="293"/>
        <end position="312"/>
    </location>
</feature>
<dbReference type="Pfam" id="PF02958">
    <property type="entry name" value="EcKL"/>
    <property type="match status" value="1"/>
</dbReference>
<name>A0ABM1I2U3_POLDO</name>
<protein>
    <submittedName>
        <fullName evidence="4">Uncharacterized protein LOC107065391</fullName>
    </submittedName>
</protein>
<evidence type="ECO:0000313" key="3">
    <source>
        <dbReference type="Proteomes" id="UP000694924"/>
    </source>
</evidence>
<feature type="domain" description="CHK kinase-like" evidence="2">
    <location>
        <begin position="78"/>
        <end position="275"/>
    </location>
</feature>
<proteinExistence type="predicted"/>
<organism evidence="3 4">
    <name type="scientific">Polistes dominula</name>
    <name type="common">European paper wasp</name>
    <name type="synonym">Vespa dominula</name>
    <dbReference type="NCBI Taxonomy" id="743375"/>
    <lineage>
        <taxon>Eukaryota</taxon>
        <taxon>Metazoa</taxon>
        <taxon>Ecdysozoa</taxon>
        <taxon>Arthropoda</taxon>
        <taxon>Hexapoda</taxon>
        <taxon>Insecta</taxon>
        <taxon>Pterygota</taxon>
        <taxon>Neoptera</taxon>
        <taxon>Endopterygota</taxon>
        <taxon>Hymenoptera</taxon>
        <taxon>Apocrita</taxon>
        <taxon>Aculeata</taxon>
        <taxon>Vespoidea</taxon>
        <taxon>Vespidae</taxon>
        <taxon>Polistinae</taxon>
        <taxon>Polistini</taxon>
        <taxon>Polistes</taxon>
    </lineage>
</organism>
<accession>A0ABM1I2U3</accession>
<keyword evidence="1" id="KW-0812">Transmembrane</keyword>
<dbReference type="InterPro" id="IPR015897">
    <property type="entry name" value="CHK_kinase-like"/>
</dbReference>
<reference evidence="4" key="1">
    <citation type="submission" date="2025-08" db="UniProtKB">
        <authorList>
            <consortium name="RefSeq"/>
        </authorList>
    </citation>
    <scope>IDENTIFICATION</scope>
    <source>
        <tissue evidence="4">Whole body</tissue>
    </source>
</reference>
<dbReference type="PANTHER" id="PTHR11012:SF8">
    <property type="entry name" value="JUVENILE HORMONE-INDUCIBLE PROTEIN 26"/>
    <property type="match status" value="1"/>
</dbReference>
<dbReference type="Proteomes" id="UP000694924">
    <property type="component" value="Unplaced"/>
</dbReference>
<dbReference type="InterPro" id="IPR011009">
    <property type="entry name" value="Kinase-like_dom_sf"/>
</dbReference>
<keyword evidence="3" id="KW-1185">Reference proteome</keyword>
<dbReference type="SUPFAM" id="SSF56112">
    <property type="entry name" value="Protein kinase-like (PK-like)"/>
    <property type="match status" value="1"/>
</dbReference>
<keyword evidence="1" id="KW-1133">Transmembrane helix</keyword>
<evidence type="ECO:0000256" key="1">
    <source>
        <dbReference type="SAM" id="Phobius"/>
    </source>
</evidence>
<evidence type="ECO:0000259" key="2">
    <source>
        <dbReference type="SMART" id="SM00587"/>
    </source>
</evidence>
<dbReference type="GeneID" id="107065391"/>
<gene>
    <name evidence="4" type="primary">LOC107065391</name>
</gene>
<dbReference type="PANTHER" id="PTHR11012">
    <property type="entry name" value="PROTEIN KINASE-LIKE DOMAIN-CONTAINING"/>
    <property type="match status" value="1"/>
</dbReference>
<dbReference type="SMART" id="SM00587">
    <property type="entry name" value="CHK"/>
    <property type="match status" value="1"/>
</dbReference>